<dbReference type="EMBL" id="JABMKX010000012">
    <property type="protein sequence ID" value="NQX48089.1"/>
    <property type="molecule type" value="Genomic_DNA"/>
</dbReference>
<dbReference type="Pfam" id="PF00440">
    <property type="entry name" value="TetR_N"/>
    <property type="match status" value="1"/>
</dbReference>
<dbReference type="PANTHER" id="PTHR43479:SF11">
    <property type="entry name" value="ACREF_ENVCD OPERON REPRESSOR-RELATED"/>
    <property type="match status" value="1"/>
</dbReference>
<protein>
    <submittedName>
        <fullName evidence="4">TetR/AcrR family transcriptional regulator</fullName>
    </submittedName>
</protein>
<dbReference type="InterPro" id="IPR009057">
    <property type="entry name" value="Homeodomain-like_sf"/>
</dbReference>
<comment type="caution">
    <text evidence="4">The sequence shown here is derived from an EMBL/GenBank/DDBJ whole genome shotgun (WGS) entry which is preliminary data.</text>
</comment>
<evidence type="ECO:0000256" key="2">
    <source>
        <dbReference type="PROSITE-ProRule" id="PRU00335"/>
    </source>
</evidence>
<organism evidence="4 5">
    <name type="scientific">Paenibacillus tritici</name>
    <dbReference type="NCBI Taxonomy" id="1873425"/>
    <lineage>
        <taxon>Bacteria</taxon>
        <taxon>Bacillati</taxon>
        <taxon>Bacillota</taxon>
        <taxon>Bacilli</taxon>
        <taxon>Bacillales</taxon>
        <taxon>Paenibacillaceae</taxon>
        <taxon>Paenibacillus</taxon>
    </lineage>
</organism>
<dbReference type="InterPro" id="IPR050624">
    <property type="entry name" value="HTH-type_Tx_Regulator"/>
</dbReference>
<evidence type="ECO:0000259" key="3">
    <source>
        <dbReference type="PROSITE" id="PS50977"/>
    </source>
</evidence>
<accession>A0ABX2DX27</accession>
<dbReference type="SUPFAM" id="SSF46689">
    <property type="entry name" value="Homeodomain-like"/>
    <property type="match status" value="1"/>
</dbReference>
<dbReference type="Gene3D" id="1.10.10.60">
    <property type="entry name" value="Homeodomain-like"/>
    <property type="match status" value="1"/>
</dbReference>
<dbReference type="PRINTS" id="PR00455">
    <property type="entry name" value="HTHTETR"/>
</dbReference>
<sequence>MRTGYVTLSGKIVDYYNWGGGEPLSSASVDKHAAILDAAYELFGSGGFYETKMSEVAERAGIAKGTVYLYFTSKEELFMAVTRRDCEEFLEQLEGKLRICSTLTDKLSVIAEHHLFYYYERKQHTKLFFRAPNNNPELVAYMAQFMEAYMQAVVKVLLEGGATEPELMAQSYIGILDRLKMDILFNPEFAEADADKRARFAARLFINGALGSLNPASGDLPSEP</sequence>
<keyword evidence="5" id="KW-1185">Reference proteome</keyword>
<feature type="DNA-binding region" description="H-T-H motif" evidence="2">
    <location>
        <begin position="52"/>
        <end position="71"/>
    </location>
</feature>
<dbReference type="Proteomes" id="UP000711047">
    <property type="component" value="Unassembled WGS sequence"/>
</dbReference>
<keyword evidence="1 2" id="KW-0238">DNA-binding</keyword>
<dbReference type="Gene3D" id="1.10.357.10">
    <property type="entry name" value="Tetracycline Repressor, domain 2"/>
    <property type="match status" value="1"/>
</dbReference>
<evidence type="ECO:0000256" key="1">
    <source>
        <dbReference type="ARBA" id="ARBA00023125"/>
    </source>
</evidence>
<dbReference type="InterPro" id="IPR001647">
    <property type="entry name" value="HTH_TetR"/>
</dbReference>
<evidence type="ECO:0000313" key="4">
    <source>
        <dbReference type="EMBL" id="NQX48089.1"/>
    </source>
</evidence>
<gene>
    <name evidence="4" type="ORF">HQN87_22450</name>
</gene>
<feature type="domain" description="HTH tetR-type" evidence="3">
    <location>
        <begin position="29"/>
        <end position="89"/>
    </location>
</feature>
<reference evidence="4 5" key="1">
    <citation type="submission" date="2020-05" db="EMBL/GenBank/DDBJ databases">
        <title>Paenibacillus glebae, sp. nov., Paenibacillus humi sp. nov., Paenibacillus pedi sp. nov., Paenibacillus terrestris sp. nov. and Paenibacillus terricola sp. nov., isolated from a forest top soil sample.</title>
        <authorList>
            <person name="Qi S."/>
            <person name="Carlier A."/>
            <person name="Cnockaert M."/>
            <person name="Vandamme P."/>
        </authorList>
    </citation>
    <scope>NUCLEOTIDE SEQUENCE [LARGE SCALE GENOMIC DNA]</scope>
    <source>
        <strain evidence="4 5">LMG 29502</strain>
    </source>
</reference>
<dbReference type="SUPFAM" id="SSF48498">
    <property type="entry name" value="Tetracyclin repressor-like, C-terminal domain"/>
    <property type="match status" value="1"/>
</dbReference>
<proteinExistence type="predicted"/>
<dbReference type="PROSITE" id="PS50977">
    <property type="entry name" value="HTH_TETR_2"/>
    <property type="match status" value="1"/>
</dbReference>
<dbReference type="InterPro" id="IPR036271">
    <property type="entry name" value="Tet_transcr_reg_TetR-rel_C_sf"/>
</dbReference>
<dbReference type="PANTHER" id="PTHR43479">
    <property type="entry name" value="ACREF/ENVCD OPERON REPRESSOR-RELATED"/>
    <property type="match status" value="1"/>
</dbReference>
<evidence type="ECO:0000313" key="5">
    <source>
        <dbReference type="Proteomes" id="UP000711047"/>
    </source>
</evidence>
<name>A0ABX2DX27_9BACL</name>